<dbReference type="RefSeq" id="WP_024096531.1">
    <property type="nucleotide sequence ID" value="NZ_CP010588.1"/>
</dbReference>
<dbReference type="AlphaFoldDB" id="A0AAD0EC43"/>
<feature type="signal peptide" evidence="2">
    <location>
        <begin position="1"/>
        <end position="20"/>
    </location>
</feature>
<accession>A0AAD0EC43</accession>
<comment type="similarity">
    <text evidence="1">Belongs to the metallo-beta-lactamase superfamily. Class-B beta-lactamase family.</text>
</comment>
<dbReference type="Pfam" id="PF00753">
    <property type="entry name" value="Lactamase_B"/>
    <property type="match status" value="1"/>
</dbReference>
<evidence type="ECO:0000313" key="5">
    <source>
        <dbReference type="Proteomes" id="UP000217545"/>
    </source>
</evidence>
<dbReference type="InterPro" id="IPR050855">
    <property type="entry name" value="NDM-1-like"/>
</dbReference>
<evidence type="ECO:0000256" key="2">
    <source>
        <dbReference type="SAM" id="SignalP"/>
    </source>
</evidence>
<evidence type="ECO:0000313" key="4">
    <source>
        <dbReference type="EMBL" id="ATF05149.1"/>
    </source>
</evidence>
<organism evidence="4 5">
    <name type="scientific">Phaeobacter gallaeciensis</name>
    <dbReference type="NCBI Taxonomy" id="60890"/>
    <lineage>
        <taxon>Bacteria</taxon>
        <taxon>Pseudomonadati</taxon>
        <taxon>Pseudomonadota</taxon>
        <taxon>Alphaproteobacteria</taxon>
        <taxon>Rhodobacterales</taxon>
        <taxon>Roseobacteraceae</taxon>
        <taxon>Phaeobacter</taxon>
    </lineage>
</organism>
<feature type="chain" id="PRO_5042087855" evidence="2">
    <location>
        <begin position="21"/>
        <end position="274"/>
    </location>
</feature>
<protein>
    <submittedName>
        <fullName evidence="4">Zn-dependent hydrolase</fullName>
    </submittedName>
</protein>
<dbReference type="EMBL" id="CP010784">
    <property type="protein sequence ID" value="ATF05149.1"/>
    <property type="molecule type" value="Genomic_DNA"/>
</dbReference>
<feature type="domain" description="Metallo-beta-lactamase" evidence="3">
    <location>
        <begin position="40"/>
        <end position="201"/>
    </location>
</feature>
<dbReference type="PANTHER" id="PTHR42951:SF4">
    <property type="entry name" value="ACYL-COENZYME A THIOESTERASE MBLAC2"/>
    <property type="match status" value="1"/>
</dbReference>
<dbReference type="GO" id="GO:0016787">
    <property type="term" value="F:hydrolase activity"/>
    <property type="evidence" value="ECO:0007669"/>
    <property type="project" value="UniProtKB-KW"/>
</dbReference>
<dbReference type="Gene3D" id="3.60.15.10">
    <property type="entry name" value="Ribonuclease Z/Hydroxyacylglutathione hydrolase-like"/>
    <property type="match status" value="1"/>
</dbReference>
<sequence>MKTALIAAAMAILTPAIAAAQSTDAFTHVGGNVYYFQNSSYNSLVVVTDEGTLVVDPNGRTAQQLQDNLPALTDQPVTHLIFSHSHGDHASGGDVYGGDVQAIAHSKAPATLGGVSLDVQFDQEHSFQLGENTIELTYLGPGDEEDMIATVVRPENVVFLVDVAAPERMFYASLGGDNVEGWYQQILTVEALDFDIFVPGHGRVGNHDDLTNVRLYMEELRADVLQGLQAGKSTNQLVEELIYPDRSHWQQYDTWRSSNVRGMAQHLINSGAVE</sequence>
<dbReference type="SMART" id="SM00849">
    <property type="entry name" value="Lactamase_B"/>
    <property type="match status" value="1"/>
</dbReference>
<reference evidence="4 5" key="1">
    <citation type="journal article" date="2017" name="Front. Microbiol.">
        <title>Phaeobacter piscinae sp. nov., a species of the Roseobacter group and potential aquaculture probiont.</title>
        <authorList>
            <person name="Sonnenschein E.C."/>
            <person name="Phippen C.B.W."/>
            <person name="Nielsen K.F."/>
            <person name="Mateiu R.V."/>
            <person name="Melchiorsen J."/>
            <person name="Gram L."/>
            <person name="Overmann J."/>
            <person name="Freese H.M."/>
        </authorList>
    </citation>
    <scope>NUCLEOTIDE SEQUENCE [LARGE SCALE GENOMIC DNA]</scope>
    <source>
        <strain evidence="4 5">P63</strain>
    </source>
</reference>
<gene>
    <name evidence="4" type="ORF">PhaeoP63_01058</name>
</gene>
<evidence type="ECO:0000256" key="1">
    <source>
        <dbReference type="ARBA" id="ARBA00005250"/>
    </source>
</evidence>
<evidence type="ECO:0000259" key="3">
    <source>
        <dbReference type="SMART" id="SM00849"/>
    </source>
</evidence>
<keyword evidence="2" id="KW-0732">Signal</keyword>
<proteinExistence type="inferred from homology"/>
<dbReference type="InterPro" id="IPR036866">
    <property type="entry name" value="RibonucZ/Hydroxyglut_hydro"/>
</dbReference>
<dbReference type="InterPro" id="IPR001279">
    <property type="entry name" value="Metallo-B-lactamas"/>
</dbReference>
<dbReference type="Proteomes" id="UP000217545">
    <property type="component" value="Chromosome"/>
</dbReference>
<dbReference type="GeneID" id="31845501"/>
<name>A0AAD0EC43_9RHOB</name>
<dbReference type="SUPFAM" id="SSF56281">
    <property type="entry name" value="Metallo-hydrolase/oxidoreductase"/>
    <property type="match status" value="1"/>
</dbReference>
<dbReference type="PANTHER" id="PTHR42951">
    <property type="entry name" value="METALLO-BETA-LACTAMASE DOMAIN-CONTAINING"/>
    <property type="match status" value="1"/>
</dbReference>
<keyword evidence="4" id="KW-0378">Hydrolase</keyword>
<dbReference type="GO" id="GO:0017001">
    <property type="term" value="P:antibiotic catabolic process"/>
    <property type="evidence" value="ECO:0007669"/>
    <property type="project" value="UniProtKB-ARBA"/>
</dbReference>